<organism evidence="7 8">
    <name type="scientific">Neisseria wadsworthii 9715</name>
    <dbReference type="NCBI Taxonomy" id="1030841"/>
    <lineage>
        <taxon>Bacteria</taxon>
        <taxon>Pseudomonadati</taxon>
        <taxon>Pseudomonadota</taxon>
        <taxon>Betaproteobacteria</taxon>
        <taxon>Neisseriales</taxon>
        <taxon>Neisseriaceae</taxon>
        <taxon>Neisseria</taxon>
    </lineage>
</organism>
<protein>
    <submittedName>
        <fullName evidence="7">Chromate transporter</fullName>
    </submittedName>
</protein>
<evidence type="ECO:0000313" key="7">
    <source>
        <dbReference type="EMBL" id="EGZ44586.1"/>
    </source>
</evidence>
<dbReference type="PATRIC" id="fig|1030841.3.peg.2103"/>
<keyword evidence="5" id="KW-1133">Transmembrane helix</keyword>
<dbReference type="HOGENOM" id="CLU_2808036_0_0_4"/>
<comment type="similarity">
    <text evidence="2">Belongs to the chromate ion transporter (CHR) (TC 2.A.51) family.</text>
</comment>
<keyword evidence="4" id="KW-0812">Transmembrane</keyword>
<evidence type="ECO:0000313" key="8">
    <source>
        <dbReference type="Proteomes" id="UP000005336"/>
    </source>
</evidence>
<name>G4CSN0_9NEIS</name>
<proteinExistence type="inferred from homology"/>
<evidence type="ECO:0000256" key="4">
    <source>
        <dbReference type="ARBA" id="ARBA00022692"/>
    </source>
</evidence>
<sequence>MQEGEIKGITMSGNRKQINSLQTAATSGFAANIKLFLIFLYLGCTSFGGPAAHLGYFRQAFVENALG</sequence>
<reference evidence="7 8" key="1">
    <citation type="submission" date="2011-06" db="EMBL/GenBank/DDBJ databases">
        <authorList>
            <person name="Muzny D."/>
            <person name="Qin X."/>
            <person name="Deng J."/>
            <person name="Jiang H."/>
            <person name="Liu Y."/>
            <person name="Qu J."/>
            <person name="Song X.-Z."/>
            <person name="Zhang L."/>
            <person name="Thornton R."/>
            <person name="Coyle M."/>
            <person name="Francisco L."/>
            <person name="Jackson L."/>
            <person name="Javaid M."/>
            <person name="Korchina V."/>
            <person name="Kovar C."/>
            <person name="Mata R."/>
            <person name="Mathew T."/>
            <person name="Ngo R."/>
            <person name="Nguyen L."/>
            <person name="Nguyen N."/>
            <person name="Okwuonu G."/>
            <person name="Ongeri F."/>
            <person name="Pham C."/>
            <person name="Simmons D."/>
            <person name="Wilczek-Boney K."/>
            <person name="Hale W."/>
            <person name="Jakkamsetti A."/>
            <person name="Pham P."/>
            <person name="Ruth R."/>
            <person name="San Lucas F."/>
            <person name="Warren J."/>
            <person name="Zhang J."/>
            <person name="Zhao Z."/>
            <person name="Zhou C."/>
            <person name="Zhu D."/>
            <person name="Lee S."/>
            <person name="Bess C."/>
            <person name="Blankenburg K."/>
            <person name="Forbes L."/>
            <person name="Fu Q."/>
            <person name="Gubbala S."/>
            <person name="Hirani K."/>
            <person name="Jayaseelan J.C."/>
            <person name="Lara F."/>
            <person name="Munidasa M."/>
            <person name="Palculict T."/>
            <person name="Patil S."/>
            <person name="Pu L.-L."/>
            <person name="Saada N."/>
            <person name="Tang L."/>
            <person name="Weissenberger G."/>
            <person name="Zhu Y."/>
            <person name="Hemphill L."/>
            <person name="Shang Y."/>
            <person name="Youmans B."/>
            <person name="Ayvaz T."/>
            <person name="Ross M."/>
            <person name="Santibanez J."/>
            <person name="Aqrawi P."/>
            <person name="Gross S."/>
            <person name="Joshi V."/>
            <person name="Fowler G."/>
            <person name="Nazareth L."/>
            <person name="Reid J."/>
            <person name="Worley K."/>
            <person name="Petrosino J."/>
            <person name="Highlander S."/>
            <person name="Gibbs R."/>
        </authorList>
    </citation>
    <scope>NUCLEOTIDE SEQUENCE [LARGE SCALE GENOMIC DNA]</scope>
    <source>
        <strain evidence="7 8">9715</strain>
    </source>
</reference>
<dbReference type="InterPro" id="IPR003370">
    <property type="entry name" value="Chromate_transpt"/>
</dbReference>
<comment type="subcellular location">
    <subcellularLocation>
        <location evidence="1">Cell membrane</location>
        <topology evidence="1">Multi-pass membrane protein</topology>
    </subcellularLocation>
</comment>
<dbReference type="Proteomes" id="UP000005336">
    <property type="component" value="Unassembled WGS sequence"/>
</dbReference>
<dbReference type="AlphaFoldDB" id="G4CSN0"/>
<comment type="caution">
    <text evidence="7">The sequence shown here is derived from an EMBL/GenBank/DDBJ whole genome shotgun (WGS) entry which is preliminary data.</text>
</comment>
<gene>
    <name evidence="7" type="ORF">HMPREF9370_2112</name>
</gene>
<evidence type="ECO:0000256" key="3">
    <source>
        <dbReference type="ARBA" id="ARBA00022475"/>
    </source>
</evidence>
<dbReference type="GO" id="GO:0005886">
    <property type="term" value="C:plasma membrane"/>
    <property type="evidence" value="ECO:0007669"/>
    <property type="project" value="UniProtKB-SubCell"/>
</dbReference>
<dbReference type="GO" id="GO:0015109">
    <property type="term" value="F:chromate transmembrane transporter activity"/>
    <property type="evidence" value="ECO:0007669"/>
    <property type="project" value="InterPro"/>
</dbReference>
<keyword evidence="3" id="KW-1003">Cell membrane</keyword>
<evidence type="ECO:0000256" key="1">
    <source>
        <dbReference type="ARBA" id="ARBA00004651"/>
    </source>
</evidence>
<dbReference type="EMBL" id="AGAZ01000070">
    <property type="protein sequence ID" value="EGZ44586.1"/>
    <property type="molecule type" value="Genomic_DNA"/>
</dbReference>
<keyword evidence="8" id="KW-1185">Reference proteome</keyword>
<accession>G4CSN0</accession>
<dbReference type="STRING" id="1030841.HMPREF9370_2112"/>
<evidence type="ECO:0000256" key="5">
    <source>
        <dbReference type="ARBA" id="ARBA00022989"/>
    </source>
</evidence>
<keyword evidence="6" id="KW-0472">Membrane</keyword>
<evidence type="ECO:0000256" key="2">
    <source>
        <dbReference type="ARBA" id="ARBA00005262"/>
    </source>
</evidence>
<evidence type="ECO:0000256" key="6">
    <source>
        <dbReference type="ARBA" id="ARBA00023136"/>
    </source>
</evidence>
<dbReference type="Pfam" id="PF02417">
    <property type="entry name" value="Chromate_transp"/>
    <property type="match status" value="1"/>
</dbReference>